<evidence type="ECO:0000313" key="8">
    <source>
        <dbReference type="Proteomes" id="UP000199354"/>
    </source>
</evidence>
<dbReference type="AlphaFoldDB" id="A0A1G5E1F8"/>
<dbReference type="Pfam" id="PF18962">
    <property type="entry name" value="Por_Secre_tail"/>
    <property type="match status" value="1"/>
</dbReference>
<dbReference type="InterPro" id="IPR036116">
    <property type="entry name" value="FN3_sf"/>
</dbReference>
<feature type="signal peptide" evidence="4">
    <location>
        <begin position="1"/>
        <end position="18"/>
    </location>
</feature>
<dbReference type="PROSITE" id="PS01180">
    <property type="entry name" value="CUB"/>
    <property type="match status" value="1"/>
</dbReference>
<dbReference type="PROSITE" id="PS50215">
    <property type="entry name" value="ADAM_MEPRO"/>
    <property type="match status" value="1"/>
</dbReference>
<keyword evidence="2" id="KW-0677">Repeat</keyword>
<evidence type="ECO:0000256" key="2">
    <source>
        <dbReference type="ARBA" id="ARBA00022737"/>
    </source>
</evidence>
<dbReference type="RefSeq" id="WP_091141122.1">
    <property type="nucleotide sequence ID" value="NZ_FMVF01000004.1"/>
</dbReference>
<name>A0A1G5E1F8_9FLAO</name>
<feature type="domain" description="Peptidase M12B" evidence="6">
    <location>
        <begin position="210"/>
        <end position="406"/>
    </location>
</feature>
<dbReference type="InterPro" id="IPR024079">
    <property type="entry name" value="MetalloPept_cat_dom_sf"/>
</dbReference>
<dbReference type="Gene3D" id="3.40.390.10">
    <property type="entry name" value="Collagenase (Catalytic Domain)"/>
    <property type="match status" value="1"/>
</dbReference>
<evidence type="ECO:0000313" key="7">
    <source>
        <dbReference type="EMBL" id="SCY20551.1"/>
    </source>
</evidence>
<gene>
    <name evidence="7" type="ORF">SAMN02927903_00901</name>
</gene>
<dbReference type="NCBIfam" id="TIGR04183">
    <property type="entry name" value="Por_Secre_tail"/>
    <property type="match status" value="1"/>
</dbReference>
<dbReference type="GO" id="GO:0004222">
    <property type="term" value="F:metalloendopeptidase activity"/>
    <property type="evidence" value="ECO:0007669"/>
    <property type="project" value="InterPro"/>
</dbReference>
<evidence type="ECO:0000256" key="4">
    <source>
        <dbReference type="SAM" id="SignalP"/>
    </source>
</evidence>
<dbReference type="SMART" id="SM00042">
    <property type="entry name" value="CUB"/>
    <property type="match status" value="1"/>
</dbReference>
<dbReference type="STRING" id="490189.SAMN02927903_00901"/>
<dbReference type="InterPro" id="IPR035914">
    <property type="entry name" value="Sperma_CUB_dom_sf"/>
</dbReference>
<dbReference type="Pfam" id="PF13688">
    <property type="entry name" value="Reprolysin_5"/>
    <property type="match status" value="1"/>
</dbReference>
<dbReference type="CDD" id="cd00041">
    <property type="entry name" value="CUB"/>
    <property type="match status" value="1"/>
</dbReference>
<proteinExistence type="predicted"/>
<keyword evidence="3" id="KW-1015">Disulfide bond</keyword>
<keyword evidence="1 4" id="KW-0732">Signal</keyword>
<organism evidence="7 8">
    <name type="scientific">Flavobacterium caeni</name>
    <dbReference type="NCBI Taxonomy" id="490189"/>
    <lineage>
        <taxon>Bacteria</taxon>
        <taxon>Pseudomonadati</taxon>
        <taxon>Bacteroidota</taxon>
        <taxon>Flavobacteriia</taxon>
        <taxon>Flavobacteriales</taxon>
        <taxon>Flavobacteriaceae</taxon>
        <taxon>Flavobacterium</taxon>
    </lineage>
</organism>
<dbReference type="CDD" id="cd00063">
    <property type="entry name" value="FN3"/>
    <property type="match status" value="1"/>
</dbReference>
<reference evidence="7 8" key="1">
    <citation type="submission" date="2016-10" db="EMBL/GenBank/DDBJ databases">
        <authorList>
            <person name="de Groot N.N."/>
        </authorList>
    </citation>
    <scope>NUCLEOTIDE SEQUENCE [LARGE SCALE GENOMIC DNA]</scope>
    <source>
        <strain evidence="7 8">CGMCC 1.7031</strain>
    </source>
</reference>
<dbReference type="InterPro" id="IPR001590">
    <property type="entry name" value="Peptidase_M12B"/>
</dbReference>
<evidence type="ECO:0000259" key="6">
    <source>
        <dbReference type="PROSITE" id="PS50215"/>
    </source>
</evidence>
<keyword evidence="8" id="KW-1185">Reference proteome</keyword>
<dbReference type="InterPro" id="IPR026444">
    <property type="entry name" value="Secre_tail"/>
</dbReference>
<dbReference type="OrthoDB" id="1182309at2"/>
<dbReference type="GO" id="GO:0006508">
    <property type="term" value="P:proteolysis"/>
    <property type="evidence" value="ECO:0007669"/>
    <property type="project" value="InterPro"/>
</dbReference>
<dbReference type="SUPFAM" id="SSF49265">
    <property type="entry name" value="Fibronectin type III"/>
    <property type="match status" value="1"/>
</dbReference>
<feature type="domain" description="CUB" evidence="5">
    <location>
        <begin position="515"/>
        <end position="643"/>
    </location>
</feature>
<evidence type="ECO:0000259" key="5">
    <source>
        <dbReference type="PROSITE" id="PS01180"/>
    </source>
</evidence>
<dbReference type="Gene3D" id="2.60.120.290">
    <property type="entry name" value="Spermadhesin, CUB domain"/>
    <property type="match status" value="1"/>
</dbReference>
<feature type="chain" id="PRO_5011608342" evidence="4">
    <location>
        <begin position="19"/>
        <end position="729"/>
    </location>
</feature>
<accession>A0A1G5E1F8</accession>
<sequence>MKKLLTLMMLLACAGVFAQKSVALKVNQLLSEQADFKPVSVFTPVTGIDNAKTRSVVETATYAQLQTAPLSQLMAAKHAYIELQVPYMGQTIPVQLYQVDIFAEGFHVDTDKAANIAFTPGLYYRGIVKNDPNSVVSFSFFKDAMMGIVSNKTLGNLVVGKLQREGNVSDYIVYSDRDMKVANGFACRTKDVVKEGFSIENRSPEGVAPRCVTMYFEIDYNIYQQNGSSTDNTMEWLTGAFNEMQTLYANDGIAVALKSSFIWTEDDPYDGNPDGEDSSSDYLYQFNEVRPAFDGDVGQLLGIDPGGLGGVAVTVDGLCSQNNFCYSDVNIGYEEVPVFSWTVMVITHEFGHLLGGPHTHSCVWNGNNTAIDNCGPEALGEDWEGAECMTTPPTIPEDGGTIMSYCHLQSVGINFEFGFGEQPAQAIRNAINSSACLSTDCISTCINAVADVQVNTVGLVSTITWTELGTATSWQVAVTNYNAGNPNWVTVTEPSYTTDVLQANRFYRFWVRPVCDNGLTPPNDRHVFVTGANWCDGITIADSGGANNEYDDNESYVRVMIPNLPNKKIELTFTAFDLEAEYDYLWVYDGNSTSAPDLTNGGLDGTDIPGPFESTAADGSLTLRFYSDGGVTEEGFVAQVACLNTLAAQDFASLIDFTYYPNPTDGLVAIASKTPIDQITVYNVAGQLLYNETPHQLNAKVDIGSFATGTYFFKLKFGDKEANFKIVKN</sequence>
<dbReference type="PANTHER" id="PTHR24251:SF37">
    <property type="entry name" value="CUB DOMAIN-CONTAINING PROTEIN"/>
    <property type="match status" value="1"/>
</dbReference>
<dbReference type="Pfam" id="PF00431">
    <property type="entry name" value="CUB"/>
    <property type="match status" value="1"/>
</dbReference>
<dbReference type="SUPFAM" id="SSF49854">
    <property type="entry name" value="Spermadhesin, CUB domain"/>
    <property type="match status" value="1"/>
</dbReference>
<dbReference type="InterPro" id="IPR003961">
    <property type="entry name" value="FN3_dom"/>
</dbReference>
<protein>
    <submittedName>
        <fullName evidence="7">Por secretion system C-terminal sorting domain-containing protein</fullName>
    </submittedName>
</protein>
<dbReference type="SUPFAM" id="SSF55486">
    <property type="entry name" value="Metalloproteases ('zincins'), catalytic domain"/>
    <property type="match status" value="1"/>
</dbReference>
<evidence type="ECO:0000256" key="3">
    <source>
        <dbReference type="ARBA" id="ARBA00023157"/>
    </source>
</evidence>
<dbReference type="PANTHER" id="PTHR24251">
    <property type="entry name" value="OVOCHYMASE-RELATED"/>
    <property type="match status" value="1"/>
</dbReference>
<evidence type="ECO:0000256" key="1">
    <source>
        <dbReference type="ARBA" id="ARBA00022729"/>
    </source>
</evidence>
<dbReference type="Proteomes" id="UP000199354">
    <property type="component" value="Unassembled WGS sequence"/>
</dbReference>
<dbReference type="EMBL" id="FMVF01000004">
    <property type="protein sequence ID" value="SCY20551.1"/>
    <property type="molecule type" value="Genomic_DNA"/>
</dbReference>
<dbReference type="InterPro" id="IPR000859">
    <property type="entry name" value="CUB_dom"/>
</dbReference>